<dbReference type="GO" id="GO:0006457">
    <property type="term" value="P:protein folding"/>
    <property type="evidence" value="ECO:0007669"/>
    <property type="project" value="TreeGrafter"/>
</dbReference>
<evidence type="ECO:0000259" key="3">
    <source>
        <dbReference type="PROSITE" id="PS50072"/>
    </source>
</evidence>
<dbReference type="Pfam" id="PF00160">
    <property type="entry name" value="Pro_isomerase"/>
    <property type="match status" value="1"/>
</dbReference>
<dbReference type="InterPro" id="IPR002130">
    <property type="entry name" value="Cyclophilin-type_PPIase_dom"/>
</dbReference>
<dbReference type="PANTHER" id="PTHR11071:SF561">
    <property type="entry name" value="PEPTIDYL-PROLYL CIS-TRANS ISOMERASE D-RELATED"/>
    <property type="match status" value="1"/>
</dbReference>
<dbReference type="Pfam" id="PF13879">
    <property type="entry name" value="Hmw_CFAP97"/>
    <property type="match status" value="1"/>
</dbReference>
<dbReference type="GO" id="GO:0005737">
    <property type="term" value="C:cytoplasm"/>
    <property type="evidence" value="ECO:0007669"/>
    <property type="project" value="TreeGrafter"/>
</dbReference>
<dbReference type="PANTHER" id="PTHR11071">
    <property type="entry name" value="PEPTIDYL-PROLYL CIS-TRANS ISOMERASE"/>
    <property type="match status" value="1"/>
</dbReference>
<evidence type="ECO:0000313" key="5">
    <source>
        <dbReference type="Proteomes" id="UP000708208"/>
    </source>
</evidence>
<accession>A0A8J2PI70</accession>
<dbReference type="PROSITE" id="PS50072">
    <property type="entry name" value="CSA_PPIASE_2"/>
    <property type="match status" value="1"/>
</dbReference>
<proteinExistence type="inferred from homology"/>
<organism evidence="4 5">
    <name type="scientific">Allacma fusca</name>
    <dbReference type="NCBI Taxonomy" id="39272"/>
    <lineage>
        <taxon>Eukaryota</taxon>
        <taxon>Metazoa</taxon>
        <taxon>Ecdysozoa</taxon>
        <taxon>Arthropoda</taxon>
        <taxon>Hexapoda</taxon>
        <taxon>Collembola</taxon>
        <taxon>Symphypleona</taxon>
        <taxon>Sminthuridae</taxon>
        <taxon>Allacma</taxon>
    </lineage>
</organism>
<keyword evidence="5" id="KW-1185">Reference proteome</keyword>
<comment type="caution">
    <text evidence="4">The sequence shown here is derived from an EMBL/GenBank/DDBJ whole genome shotgun (WGS) entry which is preliminary data.</text>
</comment>
<evidence type="ECO:0000256" key="1">
    <source>
        <dbReference type="ARBA" id="ARBA00008315"/>
    </source>
</evidence>
<comment type="similarity">
    <text evidence="1">Belongs to the CFAP97 family.</text>
</comment>
<reference evidence="4" key="1">
    <citation type="submission" date="2021-06" db="EMBL/GenBank/DDBJ databases">
        <authorList>
            <person name="Hodson N. C."/>
            <person name="Mongue J. A."/>
            <person name="Jaron S. K."/>
        </authorList>
    </citation>
    <scope>NUCLEOTIDE SEQUENCE</scope>
</reference>
<dbReference type="Proteomes" id="UP000708208">
    <property type="component" value="Unassembled WGS sequence"/>
</dbReference>
<protein>
    <recommendedName>
        <fullName evidence="3">PPIase cyclophilin-type domain-containing protein</fullName>
    </recommendedName>
</protein>
<dbReference type="EMBL" id="CAJVCH010559510">
    <property type="protein sequence ID" value="CAG7831238.1"/>
    <property type="molecule type" value="Genomic_DNA"/>
</dbReference>
<dbReference type="GO" id="GO:0016018">
    <property type="term" value="F:cyclosporin A binding"/>
    <property type="evidence" value="ECO:0007669"/>
    <property type="project" value="TreeGrafter"/>
</dbReference>
<dbReference type="GO" id="GO:0003755">
    <property type="term" value="F:peptidyl-prolyl cis-trans isomerase activity"/>
    <property type="evidence" value="ECO:0007669"/>
    <property type="project" value="InterPro"/>
</dbReference>
<name>A0A8J2PI70_9HEXA</name>
<feature type="domain" description="PPIase cyclophilin-type" evidence="3">
    <location>
        <begin position="214"/>
        <end position="365"/>
    </location>
</feature>
<evidence type="ECO:0000256" key="2">
    <source>
        <dbReference type="SAM" id="MobiDB-lite"/>
    </source>
</evidence>
<evidence type="ECO:0000313" key="4">
    <source>
        <dbReference type="EMBL" id="CAG7831238.1"/>
    </source>
</evidence>
<feature type="region of interest" description="Disordered" evidence="2">
    <location>
        <begin position="365"/>
        <end position="390"/>
    </location>
</feature>
<gene>
    <name evidence="4" type="ORF">AFUS01_LOCUS40991</name>
</gene>
<dbReference type="InterPro" id="IPR029488">
    <property type="entry name" value="Hmw/CFAP97"/>
</dbReference>
<dbReference type="AlphaFoldDB" id="A0A8J2PI70"/>
<sequence>MSKFECACGCIDSLTEYPDCSKDRGKIRLRCEKERFRINDFTRQHDHKWRTYCWEKHRQRICLAKPVVDSKSPKFPPVVFTRHSTNYNKRLANFARIERENIILTQHIQKTFIEDSQIDNHLGPLVKCRRNRGFRRLTEQMKLAYENIAMAKRLTKITATPTYVKCNQLNWYAVQEQYMELKAKFPLYWRDVICKSYEAAAMAKASDGTKPQVYFDLEVKNEEIGRIVIELNPMAGPVAVEMIRIMFEGKHKNHRYKCSQLNKTWPGIGWLFGRGAPSVLKCPFPPKKYRMKHDQRGIFSLINNGHDLFEAEFMITAREMKPLDNRNLAIGIVTEGLEYLDGLSKHLFREGQVFRSPMYIVKTGEFDPNNPPPPPQMTRKCPSTAGFGTDDEVDAEEINITESEFFEPLDDEEAWEDTKM</sequence>